<evidence type="ECO:0000313" key="1">
    <source>
        <dbReference type="EMBL" id="AKX34082.1"/>
    </source>
</evidence>
<proteinExistence type="predicted"/>
<dbReference type="Proteomes" id="UP000067476">
    <property type="component" value="Chromosome"/>
</dbReference>
<dbReference type="STRING" id="216942.SLITO_v1c04290"/>
<dbReference type="AlphaFoldDB" id="A0A0K1W1V0"/>
<dbReference type="RefSeq" id="WP_075058175.1">
    <property type="nucleotide sequence ID" value="NZ_CP012357.1"/>
</dbReference>
<dbReference type="EMBL" id="CP012357">
    <property type="protein sequence ID" value="AKX34082.1"/>
    <property type="molecule type" value="Genomic_DNA"/>
</dbReference>
<accession>A0A0K1W1V0</accession>
<keyword evidence="2" id="KW-1185">Reference proteome</keyword>
<organism evidence="1 2">
    <name type="scientific">Spiroplasma litorale</name>
    <dbReference type="NCBI Taxonomy" id="216942"/>
    <lineage>
        <taxon>Bacteria</taxon>
        <taxon>Bacillati</taxon>
        <taxon>Mycoplasmatota</taxon>
        <taxon>Mollicutes</taxon>
        <taxon>Entomoplasmatales</taxon>
        <taxon>Spiroplasmataceae</taxon>
        <taxon>Spiroplasma</taxon>
    </lineage>
</organism>
<protein>
    <submittedName>
        <fullName evidence="1">Uncharacterized protein</fullName>
    </submittedName>
</protein>
<dbReference type="OrthoDB" id="385876at2"/>
<evidence type="ECO:0000313" key="2">
    <source>
        <dbReference type="Proteomes" id="UP000067476"/>
    </source>
</evidence>
<dbReference type="PATRIC" id="fig|216942.3.peg.432"/>
<reference evidence="1 2" key="1">
    <citation type="journal article" date="2015" name="Genome Announc.">
        <title>Complete Genome Sequence of Spiroplasma litorale TN-1T (DSM 21781), a Bacterium Isolated from a Green-Eyed Horsefly (Tabanus nigrovittatus).</title>
        <authorList>
            <person name="Lo W.S."/>
            <person name="Lai Y.C."/>
            <person name="Lien Y.W."/>
            <person name="Wang T.H."/>
            <person name="Kuo C.H."/>
        </authorList>
    </citation>
    <scope>NUCLEOTIDE SEQUENCE [LARGE SCALE GENOMIC DNA]</scope>
    <source>
        <strain evidence="1 2">TN-1</strain>
    </source>
</reference>
<name>A0A0K1W1V0_9MOLU</name>
<gene>
    <name evidence="1" type="ORF">SLITO_v1c04290</name>
</gene>
<dbReference type="KEGG" id="sll:SLITO_v1c04290"/>
<sequence length="169" mass="20386">MRILPHELLKYAPDNTLTALRKEFGMYDYCLNVNPNNRAMQPFLDLGRNYFNLLLSFWIKEMKSRNHYVNSFHLCYSINNDFVDVTTDEYLLLECIIQWDLKQFIPYNTVKSWFEIANLFITIDLDQYNFFCEYYKENYMGINDKGKLKPKQLDIIKVIDFIKNNINNK</sequence>